<dbReference type="PANTHER" id="PTHR12788">
    <property type="entry name" value="PROTEIN-TYROSINE SULFOTRANSFERASE 2"/>
    <property type="match status" value="1"/>
</dbReference>
<evidence type="ECO:0000256" key="2">
    <source>
        <dbReference type="PROSITE-ProRule" id="PRU00339"/>
    </source>
</evidence>
<proteinExistence type="predicted"/>
<dbReference type="Gene3D" id="3.40.50.300">
    <property type="entry name" value="P-loop containing nucleotide triphosphate hydrolases"/>
    <property type="match status" value="1"/>
</dbReference>
<dbReference type="AlphaFoldDB" id="A0AB74UVX7"/>
<dbReference type="Pfam" id="PF13469">
    <property type="entry name" value="Sulfotransfer_3"/>
    <property type="match status" value="1"/>
</dbReference>
<dbReference type="SUPFAM" id="SSF48452">
    <property type="entry name" value="TPR-like"/>
    <property type="match status" value="1"/>
</dbReference>
<dbReference type="InterPro" id="IPR026634">
    <property type="entry name" value="TPST-like"/>
</dbReference>
<name>A0AB74UVX7_9GAMM</name>
<dbReference type="PROSITE" id="PS50005">
    <property type="entry name" value="TPR"/>
    <property type="match status" value="2"/>
</dbReference>
<dbReference type="PANTHER" id="PTHR12788:SF10">
    <property type="entry name" value="PROTEIN-TYROSINE SULFOTRANSFERASE"/>
    <property type="match status" value="1"/>
</dbReference>
<keyword evidence="1" id="KW-0808">Transferase</keyword>
<dbReference type="InterPro" id="IPR019734">
    <property type="entry name" value="TPR_rpt"/>
</dbReference>
<accession>A0AB74UVX7</accession>
<keyword evidence="2" id="KW-0802">TPR repeat</keyword>
<reference evidence="3" key="1">
    <citation type="submission" date="2024-10" db="EMBL/GenBank/DDBJ databases">
        <authorList>
            <person name="Lesea H.P."/>
            <person name="Kuehl J.V."/>
            <person name="Chandonia J.-M."/>
        </authorList>
    </citation>
    <scope>NUCLEOTIDE SEQUENCE</scope>
    <source>
        <strain evidence="3">FW102-FHT14D07</strain>
    </source>
</reference>
<dbReference type="SMART" id="SM00028">
    <property type="entry name" value="TPR"/>
    <property type="match status" value="3"/>
</dbReference>
<dbReference type="EMBL" id="CP170721">
    <property type="protein sequence ID" value="XIA18867.1"/>
    <property type="molecule type" value="Genomic_DNA"/>
</dbReference>
<evidence type="ECO:0000313" key="3">
    <source>
        <dbReference type="EMBL" id="XIA18867.1"/>
    </source>
</evidence>
<evidence type="ECO:0000256" key="1">
    <source>
        <dbReference type="ARBA" id="ARBA00022679"/>
    </source>
</evidence>
<dbReference type="InterPro" id="IPR011990">
    <property type="entry name" value="TPR-like_helical_dom_sf"/>
</dbReference>
<feature type="repeat" description="TPR" evidence="2">
    <location>
        <begin position="105"/>
        <end position="138"/>
    </location>
</feature>
<sequence length="525" mass="58418">MTDQPTLEHLTALFNQRAWPQALALARTLKADLPPHPMLYYIAGIASLEMQQLPEAIDSLGRAATMAPDNAEFAVHHAKALVLARRTRDARQEADRALALAPGRAQTLDTLGVVYTQIAAHDQAVEVFRQAASSAPGHAVYHYNLATAMVAVGDIDGAEREIEACLALEPRYWRAHLTLAQLRRQTPMANHVARLEAVLGEVGPDAGQTQAQVCLNMALAKELEDLGEYARALDHMARGKAAAGKGRDYRIARDEQLFSALQARFPEPPPPSRGCASEEPIFVVGMPRTGTTLVERIISSHPDVHSAGEMLNFGMALKFMSGTHTRSLLDIETVAGTRHVDFRTLGQTYLDSTRPATGRTPHFVDKLPHNFLYVGYIAQALPNAKIVCLRRNPMDTCLSNFRQLFAPNSPYFDYSFDLLDTGRYYILFDAMMRHWQRVFPGRVLEVDYEALVDDQERMSRRIIEFCALPWHEDCLRFEANPSPVATASAVQVRAPIYRSALQRWRKYGEALAPLRELLVGAGIEV</sequence>
<dbReference type="GO" id="GO:0008476">
    <property type="term" value="F:protein-tyrosine sulfotransferase activity"/>
    <property type="evidence" value="ECO:0007669"/>
    <property type="project" value="InterPro"/>
</dbReference>
<dbReference type="InterPro" id="IPR027417">
    <property type="entry name" value="P-loop_NTPase"/>
</dbReference>
<gene>
    <name evidence="3" type="ORF">ACFYG5_01635</name>
</gene>
<dbReference type="RefSeq" id="WP_395119945.1">
    <property type="nucleotide sequence ID" value="NZ_CP170721.1"/>
</dbReference>
<dbReference type="Gene3D" id="1.25.40.10">
    <property type="entry name" value="Tetratricopeptide repeat domain"/>
    <property type="match status" value="1"/>
</dbReference>
<dbReference type="SUPFAM" id="SSF52540">
    <property type="entry name" value="P-loop containing nucleoside triphosphate hydrolases"/>
    <property type="match status" value="1"/>
</dbReference>
<protein>
    <submittedName>
        <fullName evidence="3">Sulfotransferase</fullName>
    </submittedName>
</protein>
<feature type="repeat" description="TPR" evidence="2">
    <location>
        <begin position="37"/>
        <end position="70"/>
    </location>
</feature>
<organism evidence="3">
    <name type="scientific">Rhodanobacter sp. FW102-FHT14D07</name>
    <dbReference type="NCBI Taxonomy" id="3351462"/>
    <lineage>
        <taxon>Bacteria</taxon>
        <taxon>Pseudomonadati</taxon>
        <taxon>Pseudomonadota</taxon>
        <taxon>Gammaproteobacteria</taxon>
        <taxon>Lysobacterales</taxon>
        <taxon>Rhodanobacteraceae</taxon>
        <taxon>Rhodanobacter</taxon>
    </lineage>
</organism>